<name>M4B3I8_HYAAE</name>
<keyword evidence="2" id="KW-1185">Reference proteome</keyword>
<dbReference type="InParanoid" id="M4B3I8"/>
<accession>M4B3I8</accession>
<reference evidence="2" key="1">
    <citation type="journal article" date="2010" name="Science">
        <title>Signatures of adaptation to obligate biotrophy in the Hyaloperonospora arabidopsidis genome.</title>
        <authorList>
            <person name="Baxter L."/>
            <person name="Tripathy S."/>
            <person name="Ishaque N."/>
            <person name="Boot N."/>
            <person name="Cabral A."/>
            <person name="Kemen E."/>
            <person name="Thines M."/>
            <person name="Ah-Fong A."/>
            <person name="Anderson R."/>
            <person name="Badejoko W."/>
            <person name="Bittner-Eddy P."/>
            <person name="Boore J.L."/>
            <person name="Chibucos M.C."/>
            <person name="Coates M."/>
            <person name="Dehal P."/>
            <person name="Delehaunty K."/>
            <person name="Dong S."/>
            <person name="Downton P."/>
            <person name="Dumas B."/>
            <person name="Fabro G."/>
            <person name="Fronick C."/>
            <person name="Fuerstenberg S.I."/>
            <person name="Fulton L."/>
            <person name="Gaulin E."/>
            <person name="Govers F."/>
            <person name="Hughes L."/>
            <person name="Humphray S."/>
            <person name="Jiang R.H."/>
            <person name="Judelson H."/>
            <person name="Kamoun S."/>
            <person name="Kyung K."/>
            <person name="Meijer H."/>
            <person name="Minx P."/>
            <person name="Morris P."/>
            <person name="Nelson J."/>
            <person name="Phuntumart V."/>
            <person name="Qutob D."/>
            <person name="Rehmany A."/>
            <person name="Rougon-Cardoso A."/>
            <person name="Ryden P."/>
            <person name="Torto-Alalibo T."/>
            <person name="Studholme D."/>
            <person name="Wang Y."/>
            <person name="Win J."/>
            <person name="Wood J."/>
            <person name="Clifton S.W."/>
            <person name="Rogers J."/>
            <person name="Van den Ackerveken G."/>
            <person name="Jones J.D."/>
            <person name="McDowell J.M."/>
            <person name="Beynon J."/>
            <person name="Tyler B.M."/>
        </authorList>
    </citation>
    <scope>NUCLEOTIDE SEQUENCE [LARGE SCALE GENOMIC DNA]</scope>
    <source>
        <strain evidence="2">Emoy2</strain>
    </source>
</reference>
<dbReference type="EMBL" id="JH598179">
    <property type="status" value="NOT_ANNOTATED_CDS"/>
    <property type="molecule type" value="Genomic_DNA"/>
</dbReference>
<evidence type="ECO:0000313" key="2">
    <source>
        <dbReference type="Proteomes" id="UP000011713"/>
    </source>
</evidence>
<organism evidence="1 2">
    <name type="scientific">Hyaloperonospora arabidopsidis (strain Emoy2)</name>
    <name type="common">Downy mildew agent</name>
    <name type="synonym">Peronospora arabidopsidis</name>
    <dbReference type="NCBI Taxonomy" id="559515"/>
    <lineage>
        <taxon>Eukaryota</taxon>
        <taxon>Sar</taxon>
        <taxon>Stramenopiles</taxon>
        <taxon>Oomycota</taxon>
        <taxon>Peronosporomycetes</taxon>
        <taxon>Peronosporales</taxon>
        <taxon>Peronosporaceae</taxon>
        <taxon>Hyaloperonospora</taxon>
    </lineage>
</organism>
<dbReference type="Proteomes" id="UP000011713">
    <property type="component" value="Unassembled WGS sequence"/>
</dbReference>
<reference evidence="1" key="2">
    <citation type="submission" date="2015-06" db="UniProtKB">
        <authorList>
            <consortium name="EnsemblProtists"/>
        </authorList>
    </citation>
    <scope>IDENTIFICATION</scope>
    <source>
        <strain evidence="1">Emoy2</strain>
    </source>
</reference>
<dbReference type="VEuPathDB" id="FungiDB:HpaG800837"/>
<evidence type="ECO:0000313" key="1">
    <source>
        <dbReference type="EnsemblProtists" id="HpaP800837"/>
    </source>
</evidence>
<dbReference type="EnsemblProtists" id="HpaT800837">
    <property type="protein sequence ID" value="HpaP800837"/>
    <property type="gene ID" value="HpaG800837"/>
</dbReference>
<dbReference type="HOGENOM" id="CLU_2175922_0_0_1"/>
<proteinExistence type="predicted"/>
<protein>
    <submittedName>
        <fullName evidence="1">Uncharacterized protein</fullName>
    </submittedName>
</protein>
<dbReference type="AlphaFoldDB" id="M4B3I8"/>
<sequence>MLAISVFRLAYNFLCSRFTSYPSSQSYTALSQRKTIDSRSHLVLQKVFKRIYLYVRLQRNQLLLELHAQCALEYTPPKGSYWQRSADVSTRYVSTLDRNGNCHFISKFYR</sequence>